<sequence>MHEAAVLHNLRLRYMRNQIYSKSGPILIAVNPYQNLPIYSDALLAAYCGESARQLPPHVYAIGDQAFRAMVDYGKDQSILVTGESGAGKTETTKIILQYFATKGKKSDQSNVQEKVLESTPILEAFGNAKTLRNDNSSRFGKFIIVDFDGAGSIVGARLKTYLLEKSRLLKQVEGERNYHIFFELIAAVKKDINVLPSASTWDVRDPTEYNYLNTGGDLELGKDEAKNFGKTKKALEVVGLTTKEIDDICTMLMGILALGNLSFENNSSDAAMLKGSSKEWLDIASRLLGLEKEGLLKAVSTKVMTTGKDTYVIPLNDAQAEVSRDSLATLLYETLFLWLVERINESIATKEGNAKHFIGILDIYGFESFKVNSFEQFCINYANEKLQQQFNQHMFKLEQEEYQKEEIDWTYVKFVDNQACITLIEKHLGILSILNEESRFPKATPETFATKLVQKNSSHPYFEKSPFHNHGFLVRHYPCKVEYDTTYFLDKNRNMSLTEYLSLLQNCKRDWMKSLFVNAKKGKTDGGAAPTIASQFKDSLQQLMDTIHKTEANYIRCIKPNNNKKPLEYGQRQVLDQLRCNGVLEAIRIARDGFPTRYLYPTFWQRFRMLAETGIAPDSVKSSDDFVSAVKQLMGKIAAQHKLEMFQFGKTKLFLKGGQLAYLEDLRTKKRNDAAVAIQKHIRCSVEVYKFKRYQAATKIIQASYRLKAALRKAEKMRQERAALAIQKHVRSWMDRVTFINAQGKLMAATTLQTYVRMWNQCSEFMKYRAKVIECQKRWRGVIARKQYQKMRQEATKAANLMQQQRQLLDKITKLETELSEKSNTLTKVTAEEAAKNEAELHNLKAKLESYQSEIEAKNDAIQKLEQNETKSAKKMSEWQEKVKGLEKKVDLLTKYEAEAKQQLEQKENALSQLLTTKNELAFNNETLKSEIENVRKSLTTMSQDKVKAIEEQLMQKTKDLSNMQIELDNVKSAHSIAHKEYEDEKKILNKQIEAFKTKLSTESQELEELRMENQHLVSQINTMKKEIQSTNTHFEQEKQFLVTRLEQIQAELQQKNKEFSELQTSNLKLQSDYDYLSALQEKEKKTADEKYQQMRRELTEVQRSEAEAKDQLEQLQKSRNLLQTSNQSLNAKFEEEKRNTLELKQKYENELNAKSEQIATLNLDKQQSSSTKETMKREIEEMRANFEKEKLKLKSDLAESKEQHNSVTEEVEQLRKILQSREDEIRTWKQKHTSFLSELEAINPNIAQNSFGDHIKQLESEVNEKTQLVSTLEIENQQLVSKLKITSQELSNVSSNFQKEKQRFEREMQTLRLTVTEKTENALSLEQRIEKMNTLQKMRMQDLEETREALKAEKVKSLELVNQLQRELNESSDALEELQRENQKVKSSKTNDFNRWAEEHEAEKQRLEEELNQKEEELNTTTQKLQALTLSQIQLVNKHNQDMDRISFDAEHEKMTMEKRIIQLETIIEEKTNEIHLLQQNSQKLNSKQNSTSQLVDDLRSNLELEKKQHNQWREKYNQLKLESEKTIKEQRDAYTQIMNEQRDEQMRLMMELREDFAKKLKAAQQNPSVPKPELPVPAVTVEENNPALPLLSPRTVQSALERSKKTRGTPSGSTAKKEPASDRKSDVKKTGTSTGRSASPAFVTSRSRNSKRNLAVETNTPPAPEPAPEPEVDEVSTPRDDRSVASLLKGSSIRNIFQKISGKEEPPKQVTSPKAKGSAAKTLPKNQTSQEDLKSKRLSSRGPKPPYPVPDVPTDNSGMGPEKTIAAALHHLSPARYVQFRTLVEAVLANNFIESLVSTQSDLPSFISSGIPLPSFVILRYIAHVNHIDDKFLTTNDAFCLPTTLSTCLDKTEKMDILVPYLNITAVLLTILTHLTNPPSSDYVQMNIQWTLSDVVEPTDPSIVRQDITSKLQLVFAQIYGKTLQRLMKHVHGELKSNLLTASPTGGTEVVNILLHYLHCFQKNCMVPSLVQQFFTDVFTFMDATIFNETILRKDLCTFSSAFQLKMSLEEMLQTLSEQGGSVWLGNMESWFIHTRQIINCLTLDKKLLCQSEIRKQVCPDISLVQLKQMCSLYECEEFENAILSEVINTLMSDPEFDLSQSLLVNISTARINTKNVHQIEPTDIQNMEFSQALVHLILKQIRT</sequence>
<keyword evidence="1 7" id="KW-0547">Nucleotide-binding</keyword>
<dbReference type="EMBL" id="GIBP01000010">
    <property type="protein sequence ID" value="NDV28979.1"/>
    <property type="molecule type" value="Transcribed_RNA"/>
</dbReference>
<feature type="region of interest" description="Actin-binding" evidence="7">
    <location>
        <begin position="541"/>
        <end position="563"/>
    </location>
</feature>
<dbReference type="Pfam" id="PF00063">
    <property type="entry name" value="Myosin_head"/>
    <property type="match status" value="1"/>
</dbReference>
<evidence type="ECO:0000256" key="9">
    <source>
        <dbReference type="SAM" id="MobiDB-lite"/>
    </source>
</evidence>
<dbReference type="InterPro" id="IPR027417">
    <property type="entry name" value="P-loop_NTPase"/>
</dbReference>
<dbReference type="SMART" id="SM00242">
    <property type="entry name" value="MYSc"/>
    <property type="match status" value="1"/>
</dbReference>
<feature type="coiled-coil region" evidence="8">
    <location>
        <begin position="786"/>
        <end position="1233"/>
    </location>
</feature>
<dbReference type="SMART" id="SM01132">
    <property type="entry name" value="DIL"/>
    <property type="match status" value="1"/>
</dbReference>
<dbReference type="GO" id="GO:0000146">
    <property type="term" value="F:microfilament motor activity"/>
    <property type="evidence" value="ECO:0007669"/>
    <property type="project" value="TreeGrafter"/>
</dbReference>
<evidence type="ECO:0000256" key="3">
    <source>
        <dbReference type="ARBA" id="ARBA00023054"/>
    </source>
</evidence>
<keyword evidence="5 7" id="KW-0505">Motor protein</keyword>
<dbReference type="GO" id="GO:0005524">
    <property type="term" value="F:ATP binding"/>
    <property type="evidence" value="ECO:0007669"/>
    <property type="project" value="UniProtKB-UniRule"/>
</dbReference>
<feature type="region of interest" description="Disordered" evidence="9">
    <location>
        <begin position="1588"/>
        <end position="1764"/>
    </location>
</feature>
<dbReference type="Gene3D" id="3.40.850.10">
    <property type="entry name" value="Kinesin motor domain"/>
    <property type="match status" value="1"/>
</dbReference>
<dbReference type="Gene3D" id="1.10.10.820">
    <property type="match status" value="1"/>
</dbReference>
<evidence type="ECO:0008006" key="13">
    <source>
        <dbReference type="Google" id="ProtNLM"/>
    </source>
</evidence>
<evidence type="ECO:0000256" key="1">
    <source>
        <dbReference type="ARBA" id="ARBA00022741"/>
    </source>
</evidence>
<keyword evidence="2 7" id="KW-0067">ATP-binding</keyword>
<dbReference type="SUPFAM" id="SSF52540">
    <property type="entry name" value="P-loop containing nucleoside triphosphate hydrolases"/>
    <property type="match status" value="2"/>
</dbReference>
<dbReference type="GO" id="GO:0016459">
    <property type="term" value="C:myosin complex"/>
    <property type="evidence" value="ECO:0007669"/>
    <property type="project" value="UniProtKB-KW"/>
</dbReference>
<evidence type="ECO:0000313" key="12">
    <source>
        <dbReference type="EMBL" id="NDV28979.1"/>
    </source>
</evidence>
<dbReference type="InterPro" id="IPR000048">
    <property type="entry name" value="IQ_motif_EF-hand-BS"/>
</dbReference>
<dbReference type="PRINTS" id="PR00193">
    <property type="entry name" value="MYOSINHEAVY"/>
</dbReference>
<feature type="domain" description="Dilute" evidence="10">
    <location>
        <begin position="1896"/>
        <end position="2100"/>
    </location>
</feature>
<dbReference type="PROSITE" id="PS51126">
    <property type="entry name" value="DILUTE"/>
    <property type="match status" value="1"/>
</dbReference>
<dbReference type="CDD" id="cd00124">
    <property type="entry name" value="MYSc"/>
    <property type="match status" value="1"/>
</dbReference>
<dbReference type="Gene3D" id="1.20.58.530">
    <property type="match status" value="1"/>
</dbReference>
<evidence type="ECO:0000256" key="2">
    <source>
        <dbReference type="ARBA" id="ARBA00022840"/>
    </source>
</evidence>
<dbReference type="Pfam" id="PF01843">
    <property type="entry name" value="DIL"/>
    <property type="match status" value="1"/>
</dbReference>
<evidence type="ECO:0000256" key="5">
    <source>
        <dbReference type="ARBA" id="ARBA00023175"/>
    </source>
</evidence>
<dbReference type="Gene3D" id="1.20.5.190">
    <property type="match status" value="1"/>
</dbReference>
<dbReference type="InterPro" id="IPR002710">
    <property type="entry name" value="Dilute_dom"/>
</dbReference>
<dbReference type="Gene3D" id="1.20.120.720">
    <property type="entry name" value="Myosin VI head, motor domain, U50 subdomain"/>
    <property type="match status" value="1"/>
</dbReference>
<dbReference type="InterPro" id="IPR036961">
    <property type="entry name" value="Kinesin_motor_dom_sf"/>
</dbReference>
<reference evidence="12" key="1">
    <citation type="journal article" date="2020" name="J. Eukaryot. Microbiol.">
        <title>De novo Sequencing, Assembly and Annotation of the Transcriptome for the Free-Living Testate Amoeba Arcella intermedia.</title>
        <authorList>
            <person name="Ribeiro G.M."/>
            <person name="Porfirio-Sousa A.L."/>
            <person name="Maurer-Alcala X.X."/>
            <person name="Katz L.A."/>
            <person name="Lahr D.J.G."/>
        </authorList>
    </citation>
    <scope>NUCLEOTIDE SEQUENCE</scope>
</reference>
<organism evidence="12">
    <name type="scientific">Arcella intermedia</name>
    <dbReference type="NCBI Taxonomy" id="1963864"/>
    <lineage>
        <taxon>Eukaryota</taxon>
        <taxon>Amoebozoa</taxon>
        <taxon>Tubulinea</taxon>
        <taxon>Elardia</taxon>
        <taxon>Arcellinida</taxon>
        <taxon>Sphaerothecina</taxon>
        <taxon>Arcellidae</taxon>
        <taxon>Arcella</taxon>
    </lineage>
</organism>
<keyword evidence="4 7" id="KW-0518">Myosin</keyword>
<evidence type="ECO:0000259" key="11">
    <source>
        <dbReference type="PROSITE" id="PS51456"/>
    </source>
</evidence>
<proteinExistence type="inferred from homology"/>
<dbReference type="Gene3D" id="1.20.5.4820">
    <property type="match status" value="1"/>
</dbReference>
<comment type="similarity">
    <text evidence="7">Belongs to the TRAFAC class myosin-kinesin ATPase superfamily. Myosin family.</text>
</comment>
<dbReference type="SMART" id="SM00015">
    <property type="entry name" value="IQ"/>
    <property type="match status" value="4"/>
</dbReference>
<feature type="domain" description="Myosin motor" evidence="11">
    <location>
        <begin position="1"/>
        <end position="669"/>
    </location>
</feature>
<dbReference type="PANTHER" id="PTHR13140">
    <property type="entry name" value="MYOSIN"/>
    <property type="match status" value="1"/>
</dbReference>
<dbReference type="PROSITE" id="PS50096">
    <property type="entry name" value="IQ"/>
    <property type="match status" value="1"/>
</dbReference>
<dbReference type="PROSITE" id="PS51456">
    <property type="entry name" value="MYOSIN_MOTOR"/>
    <property type="match status" value="1"/>
</dbReference>
<feature type="coiled-coil region" evidence="8">
    <location>
        <begin position="1257"/>
        <end position="1532"/>
    </location>
</feature>
<keyword evidence="3 8" id="KW-0175">Coiled coil</keyword>
<dbReference type="GO" id="GO:0005737">
    <property type="term" value="C:cytoplasm"/>
    <property type="evidence" value="ECO:0007669"/>
    <property type="project" value="TreeGrafter"/>
</dbReference>
<dbReference type="PANTHER" id="PTHR13140:SF706">
    <property type="entry name" value="DILUTE CLASS UNCONVENTIONAL MYOSIN, ISOFORM C"/>
    <property type="match status" value="1"/>
</dbReference>
<dbReference type="GO" id="GO:0007015">
    <property type="term" value="P:actin filament organization"/>
    <property type="evidence" value="ECO:0007669"/>
    <property type="project" value="TreeGrafter"/>
</dbReference>
<feature type="compositionally biased region" description="Basic and acidic residues" evidence="9">
    <location>
        <begin position="1618"/>
        <end position="1632"/>
    </location>
</feature>
<protein>
    <recommendedName>
        <fullName evidence="13">Myosin motor domain-containing protein</fullName>
    </recommendedName>
</protein>
<evidence type="ECO:0000256" key="8">
    <source>
        <dbReference type="SAM" id="Coils"/>
    </source>
</evidence>
<accession>A0A6B2KW48</accession>
<evidence type="ECO:0000256" key="6">
    <source>
        <dbReference type="ARBA" id="ARBA00023203"/>
    </source>
</evidence>
<dbReference type="GO" id="GO:0051015">
    <property type="term" value="F:actin filament binding"/>
    <property type="evidence" value="ECO:0007669"/>
    <property type="project" value="TreeGrafter"/>
</dbReference>
<dbReference type="Pfam" id="PF00612">
    <property type="entry name" value="IQ"/>
    <property type="match status" value="2"/>
</dbReference>
<evidence type="ECO:0000259" key="10">
    <source>
        <dbReference type="PROSITE" id="PS51126"/>
    </source>
</evidence>
<name>A0A6B2KW48_9EUKA</name>
<keyword evidence="6 7" id="KW-0009">Actin-binding</keyword>
<dbReference type="GO" id="GO:0016020">
    <property type="term" value="C:membrane"/>
    <property type="evidence" value="ECO:0007669"/>
    <property type="project" value="TreeGrafter"/>
</dbReference>
<feature type="binding site" evidence="7">
    <location>
        <begin position="83"/>
        <end position="90"/>
    </location>
    <ligand>
        <name>ATP</name>
        <dbReference type="ChEBI" id="CHEBI:30616"/>
    </ligand>
</feature>
<feature type="compositionally biased region" description="Polar residues" evidence="9">
    <location>
        <begin position="1633"/>
        <end position="1650"/>
    </location>
</feature>
<evidence type="ECO:0000256" key="7">
    <source>
        <dbReference type="PROSITE-ProRule" id="PRU00782"/>
    </source>
</evidence>
<dbReference type="InterPro" id="IPR001609">
    <property type="entry name" value="Myosin_head_motor_dom-like"/>
</dbReference>
<evidence type="ECO:0000256" key="4">
    <source>
        <dbReference type="ARBA" id="ARBA00023123"/>
    </source>
</evidence>